<sequence length="94" mass="10637">MQPPSWRTTAFVMPFYASRQCRDAKAKISVFCAEARRNARTGCLRASAVAVWHLCCVPWLAATPRYRISATDARKRLPRASSVIIRCQPAFARH</sequence>
<name>A0A8X6TR53_NEPPI</name>
<accession>A0A8X6TR53</accession>
<gene>
    <name evidence="1" type="ORF">NPIL_225081</name>
</gene>
<organism evidence="1 2">
    <name type="scientific">Nephila pilipes</name>
    <name type="common">Giant wood spider</name>
    <name type="synonym">Nephila maculata</name>
    <dbReference type="NCBI Taxonomy" id="299642"/>
    <lineage>
        <taxon>Eukaryota</taxon>
        <taxon>Metazoa</taxon>
        <taxon>Ecdysozoa</taxon>
        <taxon>Arthropoda</taxon>
        <taxon>Chelicerata</taxon>
        <taxon>Arachnida</taxon>
        <taxon>Araneae</taxon>
        <taxon>Araneomorphae</taxon>
        <taxon>Entelegynae</taxon>
        <taxon>Araneoidea</taxon>
        <taxon>Nephilidae</taxon>
        <taxon>Nephila</taxon>
    </lineage>
</organism>
<protein>
    <submittedName>
        <fullName evidence="1">Uncharacterized protein</fullName>
    </submittedName>
</protein>
<evidence type="ECO:0000313" key="2">
    <source>
        <dbReference type="Proteomes" id="UP000887013"/>
    </source>
</evidence>
<dbReference type="AlphaFoldDB" id="A0A8X6TR53"/>
<evidence type="ECO:0000313" key="1">
    <source>
        <dbReference type="EMBL" id="GFT38524.1"/>
    </source>
</evidence>
<dbReference type="Proteomes" id="UP000887013">
    <property type="component" value="Unassembled WGS sequence"/>
</dbReference>
<reference evidence="1" key="1">
    <citation type="submission" date="2020-08" db="EMBL/GenBank/DDBJ databases">
        <title>Multicomponent nature underlies the extraordinary mechanical properties of spider dragline silk.</title>
        <authorList>
            <person name="Kono N."/>
            <person name="Nakamura H."/>
            <person name="Mori M."/>
            <person name="Yoshida Y."/>
            <person name="Ohtoshi R."/>
            <person name="Malay A.D."/>
            <person name="Moran D.A.P."/>
            <person name="Tomita M."/>
            <person name="Numata K."/>
            <person name="Arakawa K."/>
        </authorList>
    </citation>
    <scope>NUCLEOTIDE SEQUENCE</scope>
</reference>
<proteinExistence type="predicted"/>
<comment type="caution">
    <text evidence="1">The sequence shown here is derived from an EMBL/GenBank/DDBJ whole genome shotgun (WGS) entry which is preliminary data.</text>
</comment>
<dbReference type="EMBL" id="BMAW01109472">
    <property type="protein sequence ID" value="GFT38524.1"/>
    <property type="molecule type" value="Genomic_DNA"/>
</dbReference>
<keyword evidence="2" id="KW-1185">Reference proteome</keyword>